<sequence>MKIYKSDGSCINRPTDTAFGWPLKDVIIDESVPFYAEQNRKLFERGPSRVKLCANCVETAPITSVIDFKLGDNLEEITRERPLQARVCSLINPCTIESKALLSVVHYAMYKNFDRNMINLEHFKNGTRLPFCQDLERVIHDEIQTFSRDKNNVLSLMMDLILSENKCDRDELGADNSQFESTDVVDALFQHKQFGCCKSGGKFCDSFDDVINQTITRMRENTADIDLEIDKIKKSFVDEIFCVNGLIHRAQKLEKDLRATKFLDDLIHLLNGELDKVSLRESPFRVFLHSGQCDDPNLII</sequence>
<reference evidence="1 2" key="1">
    <citation type="journal article" date="2008" name="Nature">
        <title>The genome of the model beetle and pest Tribolium castaneum.</title>
        <authorList>
            <consortium name="Tribolium Genome Sequencing Consortium"/>
            <person name="Richards S."/>
            <person name="Gibbs R.A."/>
            <person name="Weinstock G.M."/>
            <person name="Brown S.J."/>
            <person name="Denell R."/>
            <person name="Beeman R.W."/>
            <person name="Gibbs R."/>
            <person name="Beeman R.W."/>
            <person name="Brown S.J."/>
            <person name="Bucher G."/>
            <person name="Friedrich M."/>
            <person name="Grimmelikhuijzen C.J."/>
            <person name="Klingler M."/>
            <person name="Lorenzen M."/>
            <person name="Richards S."/>
            <person name="Roth S."/>
            <person name="Schroder R."/>
            <person name="Tautz D."/>
            <person name="Zdobnov E.M."/>
            <person name="Muzny D."/>
            <person name="Gibbs R.A."/>
            <person name="Weinstock G.M."/>
            <person name="Attaway T."/>
            <person name="Bell S."/>
            <person name="Buhay C.J."/>
            <person name="Chandrabose M.N."/>
            <person name="Chavez D."/>
            <person name="Clerk-Blankenburg K.P."/>
            <person name="Cree A."/>
            <person name="Dao M."/>
            <person name="Davis C."/>
            <person name="Chacko J."/>
            <person name="Dinh H."/>
            <person name="Dugan-Rocha S."/>
            <person name="Fowler G."/>
            <person name="Garner T.T."/>
            <person name="Garnes J."/>
            <person name="Gnirke A."/>
            <person name="Hawes A."/>
            <person name="Hernandez J."/>
            <person name="Hines S."/>
            <person name="Holder M."/>
            <person name="Hume J."/>
            <person name="Jhangiani S.N."/>
            <person name="Joshi V."/>
            <person name="Khan Z.M."/>
            <person name="Jackson L."/>
            <person name="Kovar C."/>
            <person name="Kowis A."/>
            <person name="Lee S."/>
            <person name="Lewis L.R."/>
            <person name="Margolis J."/>
            <person name="Morgan M."/>
            <person name="Nazareth L.V."/>
            <person name="Nguyen N."/>
            <person name="Okwuonu G."/>
            <person name="Parker D."/>
            <person name="Richards S."/>
            <person name="Ruiz S.J."/>
            <person name="Santibanez J."/>
            <person name="Savard J."/>
            <person name="Scherer S.E."/>
            <person name="Schneider B."/>
            <person name="Sodergren E."/>
            <person name="Tautz D."/>
            <person name="Vattahil S."/>
            <person name="Villasana D."/>
            <person name="White C.S."/>
            <person name="Wright R."/>
            <person name="Park Y."/>
            <person name="Beeman R.W."/>
            <person name="Lord J."/>
            <person name="Oppert B."/>
            <person name="Lorenzen M."/>
            <person name="Brown S."/>
            <person name="Wang L."/>
            <person name="Savard J."/>
            <person name="Tautz D."/>
            <person name="Richards S."/>
            <person name="Weinstock G."/>
            <person name="Gibbs R.A."/>
            <person name="Liu Y."/>
            <person name="Worley K."/>
            <person name="Weinstock G."/>
            <person name="Elsik C.G."/>
            <person name="Reese J.T."/>
            <person name="Elhaik E."/>
            <person name="Landan G."/>
            <person name="Graur D."/>
            <person name="Arensburger P."/>
            <person name="Atkinson P."/>
            <person name="Beeman R.W."/>
            <person name="Beidler J."/>
            <person name="Brown S.J."/>
            <person name="Demuth J.P."/>
            <person name="Drury D.W."/>
            <person name="Du Y.Z."/>
            <person name="Fujiwara H."/>
            <person name="Lorenzen M."/>
            <person name="Maselli V."/>
            <person name="Osanai M."/>
            <person name="Park Y."/>
            <person name="Robertson H.M."/>
            <person name="Tu Z."/>
            <person name="Wang J.J."/>
            <person name="Wang S."/>
            <person name="Richards S."/>
            <person name="Song H."/>
            <person name="Zhang L."/>
            <person name="Sodergren E."/>
            <person name="Werner D."/>
            <person name="Stanke M."/>
            <person name="Morgenstern B."/>
            <person name="Solovyev V."/>
            <person name="Kosarev P."/>
            <person name="Brown G."/>
            <person name="Chen H.C."/>
            <person name="Ermolaeva O."/>
            <person name="Hlavina W."/>
            <person name="Kapustin Y."/>
            <person name="Kiryutin B."/>
            <person name="Kitts P."/>
            <person name="Maglott D."/>
            <person name="Pruitt K."/>
            <person name="Sapojnikov V."/>
            <person name="Souvorov A."/>
            <person name="Mackey A.J."/>
            <person name="Waterhouse R.M."/>
            <person name="Wyder S."/>
            <person name="Zdobnov E.M."/>
            <person name="Zdobnov E.M."/>
            <person name="Wyder S."/>
            <person name="Kriventseva E.V."/>
            <person name="Kadowaki T."/>
            <person name="Bork P."/>
            <person name="Aranda M."/>
            <person name="Bao R."/>
            <person name="Beermann A."/>
            <person name="Berns N."/>
            <person name="Bolognesi R."/>
            <person name="Bonneton F."/>
            <person name="Bopp D."/>
            <person name="Brown S.J."/>
            <person name="Bucher G."/>
            <person name="Butts T."/>
            <person name="Chaumot A."/>
            <person name="Denell R.E."/>
            <person name="Ferrier D.E."/>
            <person name="Friedrich M."/>
            <person name="Gordon C.M."/>
            <person name="Jindra M."/>
            <person name="Klingler M."/>
            <person name="Lan Q."/>
            <person name="Lattorff H.M."/>
            <person name="Laudet V."/>
            <person name="von Levetsow C."/>
            <person name="Liu Z."/>
            <person name="Lutz R."/>
            <person name="Lynch J.A."/>
            <person name="da Fonseca R.N."/>
            <person name="Posnien N."/>
            <person name="Reuter R."/>
            <person name="Roth S."/>
            <person name="Savard J."/>
            <person name="Schinko J.B."/>
            <person name="Schmitt C."/>
            <person name="Schoppmeier M."/>
            <person name="Schroder R."/>
            <person name="Shippy T.D."/>
            <person name="Simonnet F."/>
            <person name="Marques-Souza H."/>
            <person name="Tautz D."/>
            <person name="Tomoyasu Y."/>
            <person name="Trauner J."/>
            <person name="Van der Zee M."/>
            <person name="Vervoort M."/>
            <person name="Wittkopp N."/>
            <person name="Wimmer E.A."/>
            <person name="Yang X."/>
            <person name="Jones A.K."/>
            <person name="Sattelle D.B."/>
            <person name="Ebert P.R."/>
            <person name="Nelson D."/>
            <person name="Scott J.G."/>
            <person name="Beeman R.W."/>
            <person name="Muthukrishnan S."/>
            <person name="Kramer K.J."/>
            <person name="Arakane Y."/>
            <person name="Beeman R.W."/>
            <person name="Zhu Q."/>
            <person name="Hogenkamp D."/>
            <person name="Dixit R."/>
            <person name="Oppert B."/>
            <person name="Jiang H."/>
            <person name="Zou Z."/>
            <person name="Marshall J."/>
            <person name="Elpidina E."/>
            <person name="Vinokurov K."/>
            <person name="Oppert C."/>
            <person name="Zou Z."/>
            <person name="Evans J."/>
            <person name="Lu Z."/>
            <person name="Zhao P."/>
            <person name="Sumathipala N."/>
            <person name="Altincicek B."/>
            <person name="Vilcinskas A."/>
            <person name="Williams M."/>
            <person name="Hultmark D."/>
            <person name="Hetru C."/>
            <person name="Jiang H."/>
            <person name="Grimmelikhuijzen C.J."/>
            <person name="Hauser F."/>
            <person name="Cazzamali G."/>
            <person name="Williamson M."/>
            <person name="Park Y."/>
            <person name="Li B."/>
            <person name="Tanaka Y."/>
            <person name="Predel R."/>
            <person name="Neupert S."/>
            <person name="Schachtner J."/>
            <person name="Verleyen P."/>
            <person name="Raible F."/>
            <person name="Bork P."/>
            <person name="Friedrich M."/>
            <person name="Walden K.K."/>
            <person name="Robertson H.M."/>
            <person name="Angeli S."/>
            <person name="Foret S."/>
            <person name="Bucher G."/>
            <person name="Schuetz S."/>
            <person name="Maleszka R."/>
            <person name="Wimmer E.A."/>
            <person name="Beeman R.W."/>
            <person name="Lorenzen M."/>
            <person name="Tomoyasu Y."/>
            <person name="Miller S.C."/>
            <person name="Grossmann D."/>
            <person name="Bucher G."/>
        </authorList>
    </citation>
    <scope>NUCLEOTIDE SEQUENCE [LARGE SCALE GENOMIC DNA]</scope>
    <source>
        <strain evidence="1 2">Georgia GA2</strain>
    </source>
</reference>
<evidence type="ECO:0000313" key="2">
    <source>
        <dbReference type="Proteomes" id="UP000007266"/>
    </source>
</evidence>
<evidence type="ECO:0000313" key="1">
    <source>
        <dbReference type="EMBL" id="EFA03125.1"/>
    </source>
</evidence>
<gene>
    <name evidence="1" type="primary">AUGUSTUS-3.0.2_13035</name>
    <name evidence="1" type="ORF">TcasGA2_TC013035</name>
</gene>
<name>D6WJM9_TRICA</name>
<dbReference type="Proteomes" id="UP000007266">
    <property type="component" value="Linkage group 5"/>
</dbReference>
<dbReference type="InParanoid" id="D6WJM9"/>
<accession>D6WJM9</accession>
<reference evidence="1 2" key="2">
    <citation type="journal article" date="2010" name="Nucleic Acids Res.">
        <title>BeetleBase in 2010: revisions to provide comprehensive genomic information for Tribolium castaneum.</title>
        <authorList>
            <person name="Kim H.S."/>
            <person name="Murphy T."/>
            <person name="Xia J."/>
            <person name="Caragea D."/>
            <person name="Park Y."/>
            <person name="Beeman R.W."/>
            <person name="Lorenzen M.D."/>
            <person name="Butcher S."/>
            <person name="Manak J.R."/>
            <person name="Brown S.J."/>
        </authorList>
    </citation>
    <scope>GENOME REANNOTATION</scope>
    <source>
        <strain evidence="1 2">Georgia GA2</strain>
    </source>
</reference>
<keyword evidence="2" id="KW-1185">Reference proteome</keyword>
<dbReference type="HOGENOM" id="CLU_928520_0_0_1"/>
<organism evidence="1 2">
    <name type="scientific">Tribolium castaneum</name>
    <name type="common">Red flour beetle</name>
    <dbReference type="NCBI Taxonomy" id="7070"/>
    <lineage>
        <taxon>Eukaryota</taxon>
        <taxon>Metazoa</taxon>
        <taxon>Ecdysozoa</taxon>
        <taxon>Arthropoda</taxon>
        <taxon>Hexapoda</taxon>
        <taxon>Insecta</taxon>
        <taxon>Pterygota</taxon>
        <taxon>Neoptera</taxon>
        <taxon>Endopterygota</taxon>
        <taxon>Coleoptera</taxon>
        <taxon>Polyphaga</taxon>
        <taxon>Cucujiformia</taxon>
        <taxon>Tenebrionidae</taxon>
        <taxon>Tenebrionidae incertae sedis</taxon>
        <taxon>Tribolium</taxon>
    </lineage>
</organism>
<proteinExistence type="predicted"/>
<dbReference type="OrthoDB" id="7741006at2759"/>
<dbReference type="KEGG" id="tca:657886"/>
<protein>
    <submittedName>
        <fullName evidence="1">Uncharacterized protein</fullName>
    </submittedName>
</protein>
<dbReference type="EMBL" id="KQ971343">
    <property type="protein sequence ID" value="EFA03125.1"/>
    <property type="molecule type" value="Genomic_DNA"/>
</dbReference>
<dbReference type="AlphaFoldDB" id="D6WJM9"/>